<evidence type="ECO:0000313" key="11">
    <source>
        <dbReference type="EMBL" id="MFD1676390.1"/>
    </source>
</evidence>
<dbReference type="InterPro" id="IPR014048">
    <property type="entry name" value="MethylDNA_cys_MeTrfase_DNA-bd"/>
</dbReference>
<comment type="similarity">
    <text evidence="8">Belongs to the MGMT family.</text>
</comment>
<dbReference type="CDD" id="cd06445">
    <property type="entry name" value="ATase"/>
    <property type="match status" value="1"/>
</dbReference>
<keyword evidence="12" id="KW-1185">Reference proteome</keyword>
<dbReference type="PANTHER" id="PTHR10815:SF12">
    <property type="entry name" value="METHYLATED-DNA--PROTEIN-CYSTEINE METHYLTRANSFERASE, INDUCIBLE"/>
    <property type="match status" value="1"/>
</dbReference>
<sequence length="185" mass="20363">MQEAKQIYWNSMMFDGQVFFVAATEKGLCCVALPNMSFEAFTRLLTKLEPGAVLVQNEAVMAPYVLQLEEYFRGERSDFTLPLDLRGTDFQKAVWEALLKIPYGQTTSYAEVAAYIENPRAVRAVGGAVGANPIAIVVPCHRVVGKNGTLTGYGGGLPLKTRLLQLEGLGDDMATWWGYDALSHH</sequence>
<dbReference type="PROSITE" id="PS00374">
    <property type="entry name" value="MGMT"/>
    <property type="match status" value="1"/>
</dbReference>
<evidence type="ECO:0000256" key="1">
    <source>
        <dbReference type="ARBA" id="ARBA00001286"/>
    </source>
</evidence>
<dbReference type="Proteomes" id="UP001597079">
    <property type="component" value="Unassembled WGS sequence"/>
</dbReference>
<evidence type="ECO:0000256" key="6">
    <source>
        <dbReference type="ARBA" id="ARBA00023204"/>
    </source>
</evidence>
<keyword evidence="4 8" id="KW-0808">Transferase</keyword>
<name>A0ABW4JMQ7_9BACL</name>
<dbReference type="InterPro" id="IPR001497">
    <property type="entry name" value="MethylDNA_cys_MeTrfase_AS"/>
</dbReference>
<dbReference type="Pfam" id="PF02870">
    <property type="entry name" value="Methyltransf_1N"/>
    <property type="match status" value="1"/>
</dbReference>
<evidence type="ECO:0000256" key="8">
    <source>
        <dbReference type="HAMAP-Rule" id="MF_00772"/>
    </source>
</evidence>
<evidence type="ECO:0000313" key="12">
    <source>
        <dbReference type="Proteomes" id="UP001597079"/>
    </source>
</evidence>
<keyword evidence="2 8" id="KW-0963">Cytoplasm</keyword>
<evidence type="ECO:0000256" key="3">
    <source>
        <dbReference type="ARBA" id="ARBA00022603"/>
    </source>
</evidence>
<accession>A0ABW4JMQ7</accession>
<dbReference type="EMBL" id="JBHUCX010000058">
    <property type="protein sequence ID" value="MFD1676390.1"/>
    <property type="molecule type" value="Genomic_DNA"/>
</dbReference>
<dbReference type="SUPFAM" id="SSF46767">
    <property type="entry name" value="Methylated DNA-protein cysteine methyltransferase, C-terminal domain"/>
    <property type="match status" value="1"/>
</dbReference>
<comment type="function">
    <text evidence="8">Involved in the cellular defense against the biological effects of O6-methylguanine (O6-MeG) and O4-methylthymine (O4-MeT) in DNA. Repairs the methylated nucleobase in DNA by stoichiometrically transferring the methyl group to a cysteine residue in the enzyme. This is a suicide reaction: the enzyme is irreversibly inactivated.</text>
</comment>
<keyword evidence="6 8" id="KW-0234">DNA repair</keyword>
<dbReference type="InterPro" id="IPR036388">
    <property type="entry name" value="WH-like_DNA-bd_sf"/>
</dbReference>
<evidence type="ECO:0000259" key="10">
    <source>
        <dbReference type="Pfam" id="PF02870"/>
    </source>
</evidence>
<organism evidence="11 12">
    <name type="scientific">Alicyclobacillus fodiniaquatilis</name>
    <dbReference type="NCBI Taxonomy" id="1661150"/>
    <lineage>
        <taxon>Bacteria</taxon>
        <taxon>Bacillati</taxon>
        <taxon>Bacillota</taxon>
        <taxon>Bacilli</taxon>
        <taxon>Bacillales</taxon>
        <taxon>Alicyclobacillaceae</taxon>
        <taxon>Alicyclobacillus</taxon>
    </lineage>
</organism>
<dbReference type="InterPro" id="IPR036217">
    <property type="entry name" value="MethylDNA_cys_MeTrfase_DNAb"/>
</dbReference>
<dbReference type="GO" id="GO:0003908">
    <property type="term" value="F:methylated-DNA-[protein]-cysteine S-methyltransferase activity"/>
    <property type="evidence" value="ECO:0007669"/>
    <property type="project" value="UniProtKB-EC"/>
</dbReference>
<proteinExistence type="inferred from homology"/>
<dbReference type="NCBIfam" id="TIGR00589">
    <property type="entry name" value="ogt"/>
    <property type="match status" value="1"/>
</dbReference>
<comment type="catalytic activity">
    <reaction evidence="7 8">
        <text>a 6-O-methyl-2'-deoxyguanosine in DNA + L-cysteinyl-[protein] = S-methyl-L-cysteinyl-[protein] + a 2'-deoxyguanosine in DNA</text>
        <dbReference type="Rhea" id="RHEA:24000"/>
        <dbReference type="Rhea" id="RHEA-COMP:10131"/>
        <dbReference type="Rhea" id="RHEA-COMP:10132"/>
        <dbReference type="Rhea" id="RHEA-COMP:11367"/>
        <dbReference type="Rhea" id="RHEA-COMP:11368"/>
        <dbReference type="ChEBI" id="CHEBI:29950"/>
        <dbReference type="ChEBI" id="CHEBI:82612"/>
        <dbReference type="ChEBI" id="CHEBI:85445"/>
        <dbReference type="ChEBI" id="CHEBI:85448"/>
        <dbReference type="EC" id="2.1.1.63"/>
    </reaction>
</comment>
<dbReference type="EC" id="2.1.1.63" evidence="8"/>
<feature type="domain" description="Methylguanine DNA methyltransferase ribonuclease-like" evidence="10">
    <location>
        <begin position="8"/>
        <end position="85"/>
    </location>
</feature>
<feature type="domain" description="Methylated-DNA-[protein]-cysteine S-methyltransferase DNA binding" evidence="9">
    <location>
        <begin position="89"/>
        <end position="168"/>
    </location>
</feature>
<evidence type="ECO:0000256" key="2">
    <source>
        <dbReference type="ARBA" id="ARBA00022490"/>
    </source>
</evidence>
<dbReference type="InterPro" id="IPR036631">
    <property type="entry name" value="MGMT_N_sf"/>
</dbReference>
<dbReference type="SUPFAM" id="SSF53155">
    <property type="entry name" value="Methylated DNA-protein cysteine methyltransferase domain"/>
    <property type="match status" value="1"/>
</dbReference>
<evidence type="ECO:0000259" key="9">
    <source>
        <dbReference type="Pfam" id="PF01035"/>
    </source>
</evidence>
<dbReference type="InterPro" id="IPR008332">
    <property type="entry name" value="MethylG_MeTrfase_N"/>
</dbReference>
<reference evidence="12" key="1">
    <citation type="journal article" date="2019" name="Int. J. Syst. Evol. Microbiol.">
        <title>The Global Catalogue of Microorganisms (GCM) 10K type strain sequencing project: providing services to taxonomists for standard genome sequencing and annotation.</title>
        <authorList>
            <consortium name="The Broad Institute Genomics Platform"/>
            <consortium name="The Broad Institute Genome Sequencing Center for Infectious Disease"/>
            <person name="Wu L."/>
            <person name="Ma J."/>
        </authorList>
    </citation>
    <scope>NUCLEOTIDE SEQUENCE [LARGE SCALE GENOMIC DNA]</scope>
    <source>
        <strain evidence="12">CGMCC 1.12286</strain>
    </source>
</reference>
<evidence type="ECO:0000256" key="5">
    <source>
        <dbReference type="ARBA" id="ARBA00022763"/>
    </source>
</evidence>
<protein>
    <recommendedName>
        <fullName evidence="8">Methylated-DNA--protein-cysteine methyltransferase</fullName>
        <ecNumber evidence="8">2.1.1.63</ecNumber>
    </recommendedName>
    <alternativeName>
        <fullName evidence="8">6-O-methylguanine-DNA methyltransferase</fullName>
        <shortName evidence="8">MGMT</shortName>
    </alternativeName>
    <alternativeName>
        <fullName evidence="8">O-6-methylguanine-DNA-alkyltransferase</fullName>
    </alternativeName>
</protein>
<dbReference type="Pfam" id="PF01035">
    <property type="entry name" value="DNA_binding_1"/>
    <property type="match status" value="1"/>
</dbReference>
<gene>
    <name evidence="11" type="ORF">ACFSB2_16940</name>
</gene>
<dbReference type="RefSeq" id="WP_377944290.1">
    <property type="nucleotide sequence ID" value="NZ_JBHUCX010000058.1"/>
</dbReference>
<dbReference type="HAMAP" id="MF_00772">
    <property type="entry name" value="OGT"/>
    <property type="match status" value="1"/>
</dbReference>
<dbReference type="Gene3D" id="1.10.10.10">
    <property type="entry name" value="Winged helix-like DNA-binding domain superfamily/Winged helix DNA-binding domain"/>
    <property type="match status" value="1"/>
</dbReference>
<comment type="miscellaneous">
    <text evidence="8">This enzyme catalyzes only one turnover and therefore is not strictly catalytic. According to one definition, an enzyme is a biocatalyst that acts repeatedly and over many reaction cycles.</text>
</comment>
<comment type="subcellular location">
    <subcellularLocation>
        <location evidence="8">Cytoplasm</location>
    </subcellularLocation>
</comment>
<feature type="active site" description="Nucleophile; methyl group acceptor" evidence="8">
    <location>
        <position position="140"/>
    </location>
</feature>
<dbReference type="InterPro" id="IPR023546">
    <property type="entry name" value="MGMT"/>
</dbReference>
<dbReference type="Gene3D" id="3.30.160.70">
    <property type="entry name" value="Methylated DNA-protein cysteine methyltransferase domain"/>
    <property type="match status" value="1"/>
</dbReference>
<dbReference type="PANTHER" id="PTHR10815">
    <property type="entry name" value="METHYLATED-DNA--PROTEIN-CYSTEINE METHYLTRANSFERASE"/>
    <property type="match status" value="1"/>
</dbReference>
<keyword evidence="5 8" id="KW-0227">DNA damage</keyword>
<comment type="catalytic activity">
    <reaction evidence="1 8">
        <text>a 4-O-methyl-thymidine in DNA + L-cysteinyl-[protein] = a thymidine in DNA + S-methyl-L-cysteinyl-[protein]</text>
        <dbReference type="Rhea" id="RHEA:53428"/>
        <dbReference type="Rhea" id="RHEA-COMP:10131"/>
        <dbReference type="Rhea" id="RHEA-COMP:10132"/>
        <dbReference type="Rhea" id="RHEA-COMP:13555"/>
        <dbReference type="Rhea" id="RHEA-COMP:13556"/>
        <dbReference type="ChEBI" id="CHEBI:29950"/>
        <dbReference type="ChEBI" id="CHEBI:82612"/>
        <dbReference type="ChEBI" id="CHEBI:137386"/>
        <dbReference type="ChEBI" id="CHEBI:137387"/>
        <dbReference type="EC" id="2.1.1.63"/>
    </reaction>
</comment>
<comment type="caution">
    <text evidence="11">The sequence shown here is derived from an EMBL/GenBank/DDBJ whole genome shotgun (WGS) entry which is preliminary data.</text>
</comment>
<dbReference type="GO" id="GO:0032259">
    <property type="term" value="P:methylation"/>
    <property type="evidence" value="ECO:0007669"/>
    <property type="project" value="UniProtKB-KW"/>
</dbReference>
<evidence type="ECO:0000256" key="4">
    <source>
        <dbReference type="ARBA" id="ARBA00022679"/>
    </source>
</evidence>
<keyword evidence="3 8" id="KW-0489">Methyltransferase</keyword>
<evidence type="ECO:0000256" key="7">
    <source>
        <dbReference type="ARBA" id="ARBA00049348"/>
    </source>
</evidence>